<name>A0A0W8F431_9ZZZZ</name>
<proteinExistence type="predicted"/>
<reference evidence="1" key="1">
    <citation type="journal article" date="2015" name="Proc. Natl. Acad. Sci. U.S.A.">
        <title>Networks of energetic and metabolic interactions define dynamics in microbial communities.</title>
        <authorList>
            <person name="Embree M."/>
            <person name="Liu J.K."/>
            <person name="Al-Bassam M.M."/>
            <person name="Zengler K."/>
        </authorList>
    </citation>
    <scope>NUCLEOTIDE SEQUENCE</scope>
</reference>
<organism evidence="1">
    <name type="scientific">hydrocarbon metagenome</name>
    <dbReference type="NCBI Taxonomy" id="938273"/>
    <lineage>
        <taxon>unclassified sequences</taxon>
        <taxon>metagenomes</taxon>
        <taxon>ecological metagenomes</taxon>
    </lineage>
</organism>
<evidence type="ECO:0000313" key="1">
    <source>
        <dbReference type="EMBL" id="KUG15628.1"/>
    </source>
</evidence>
<accession>A0A0W8F431</accession>
<dbReference type="EMBL" id="LNQE01001544">
    <property type="protein sequence ID" value="KUG15628.1"/>
    <property type="molecule type" value="Genomic_DNA"/>
</dbReference>
<protein>
    <submittedName>
        <fullName evidence="1">Uncharacterized protein</fullName>
    </submittedName>
</protein>
<sequence>MTIAPWFPPRLMAYVPGYYTGWSEKRVAPDQDPGISR</sequence>
<comment type="caution">
    <text evidence="1">The sequence shown here is derived from an EMBL/GenBank/DDBJ whole genome shotgun (WGS) entry which is preliminary data.</text>
</comment>
<dbReference type="AlphaFoldDB" id="A0A0W8F431"/>
<gene>
    <name evidence="1" type="ORF">ASZ90_014705</name>
</gene>